<protein>
    <submittedName>
        <fullName evidence="2">(diamondback moth) hypothetical protein</fullName>
    </submittedName>
</protein>
<proteinExistence type="predicted"/>
<name>A0A8S4EHE6_PLUXY</name>
<comment type="caution">
    <text evidence="2">The sequence shown here is derived from an EMBL/GenBank/DDBJ whole genome shotgun (WGS) entry which is preliminary data.</text>
</comment>
<reference evidence="2" key="1">
    <citation type="submission" date="2020-11" db="EMBL/GenBank/DDBJ databases">
        <authorList>
            <person name="Whiteford S."/>
        </authorList>
    </citation>
    <scope>NUCLEOTIDE SEQUENCE</scope>
</reference>
<feature type="region of interest" description="Disordered" evidence="1">
    <location>
        <begin position="48"/>
        <end position="75"/>
    </location>
</feature>
<evidence type="ECO:0000313" key="2">
    <source>
        <dbReference type="EMBL" id="CAG9115362.1"/>
    </source>
</evidence>
<gene>
    <name evidence="2" type="ORF">PLXY2_LOCUS5718</name>
</gene>
<evidence type="ECO:0000256" key="1">
    <source>
        <dbReference type="SAM" id="MobiDB-lite"/>
    </source>
</evidence>
<sequence>MLCAAPKYQSYVHFSTSEGSLVAGQFSRPNRATRVSQAVSNLTLDLFQQSSSSPPLHPPRRTLPQSDPDHTFSED</sequence>
<accession>A0A8S4EHE6</accession>
<dbReference type="AlphaFoldDB" id="A0A8S4EHE6"/>
<organism evidence="2 3">
    <name type="scientific">Plutella xylostella</name>
    <name type="common">Diamondback moth</name>
    <name type="synonym">Plutella maculipennis</name>
    <dbReference type="NCBI Taxonomy" id="51655"/>
    <lineage>
        <taxon>Eukaryota</taxon>
        <taxon>Metazoa</taxon>
        <taxon>Ecdysozoa</taxon>
        <taxon>Arthropoda</taxon>
        <taxon>Hexapoda</taxon>
        <taxon>Insecta</taxon>
        <taxon>Pterygota</taxon>
        <taxon>Neoptera</taxon>
        <taxon>Endopterygota</taxon>
        <taxon>Lepidoptera</taxon>
        <taxon>Glossata</taxon>
        <taxon>Ditrysia</taxon>
        <taxon>Yponomeutoidea</taxon>
        <taxon>Plutellidae</taxon>
        <taxon>Plutella</taxon>
    </lineage>
</organism>
<evidence type="ECO:0000313" key="3">
    <source>
        <dbReference type="Proteomes" id="UP000653454"/>
    </source>
</evidence>
<dbReference type="Proteomes" id="UP000653454">
    <property type="component" value="Unassembled WGS sequence"/>
</dbReference>
<keyword evidence="3" id="KW-1185">Reference proteome</keyword>
<dbReference type="EMBL" id="CAJHNJ030000017">
    <property type="protein sequence ID" value="CAG9115362.1"/>
    <property type="molecule type" value="Genomic_DNA"/>
</dbReference>